<dbReference type="PANTHER" id="PTHR10628">
    <property type="entry name" value="SIALIDASE"/>
    <property type="match status" value="1"/>
</dbReference>
<dbReference type="GO" id="GO:0005737">
    <property type="term" value="C:cytoplasm"/>
    <property type="evidence" value="ECO:0007669"/>
    <property type="project" value="TreeGrafter"/>
</dbReference>
<dbReference type="GO" id="GO:0004308">
    <property type="term" value="F:exo-alpha-sialidase activity"/>
    <property type="evidence" value="ECO:0007669"/>
    <property type="project" value="UniProtKB-EC"/>
</dbReference>
<dbReference type="KEGG" id="alus:STSP2_00340"/>
<comment type="catalytic activity">
    <reaction evidence="1">
        <text>Hydrolysis of alpha-(2-&gt;3)-, alpha-(2-&gt;6)-, alpha-(2-&gt;8)- glycosidic linkages of terminal sialic acid residues in oligosaccharides, glycoproteins, glycolipids, colominic acid and synthetic substrates.</text>
        <dbReference type="EC" id="3.2.1.18"/>
    </reaction>
</comment>
<protein>
    <recommendedName>
        <fullName evidence="3">exo-alpha-sialidase</fullName>
        <ecNumber evidence="3">3.2.1.18</ecNumber>
    </recommendedName>
</protein>
<dbReference type="GO" id="GO:0016020">
    <property type="term" value="C:membrane"/>
    <property type="evidence" value="ECO:0007669"/>
    <property type="project" value="TreeGrafter"/>
</dbReference>
<dbReference type="RefSeq" id="WP_146659237.1">
    <property type="nucleotide sequence ID" value="NZ_CP019791.1"/>
</dbReference>
<evidence type="ECO:0000256" key="1">
    <source>
        <dbReference type="ARBA" id="ARBA00000427"/>
    </source>
</evidence>
<dbReference type="EMBL" id="CP019791">
    <property type="protein sequence ID" value="AQT67197.1"/>
    <property type="molecule type" value="Genomic_DNA"/>
</dbReference>
<evidence type="ECO:0000256" key="3">
    <source>
        <dbReference type="ARBA" id="ARBA00012733"/>
    </source>
</evidence>
<dbReference type="SUPFAM" id="SSF50939">
    <property type="entry name" value="Sialidases"/>
    <property type="match status" value="1"/>
</dbReference>
<keyword evidence="6" id="KW-1185">Reference proteome</keyword>
<evidence type="ECO:0000313" key="6">
    <source>
        <dbReference type="Proteomes" id="UP000189674"/>
    </source>
</evidence>
<dbReference type="Proteomes" id="UP000189674">
    <property type="component" value="Chromosome"/>
</dbReference>
<dbReference type="InterPro" id="IPR036278">
    <property type="entry name" value="Sialidase_sf"/>
</dbReference>
<dbReference type="PANTHER" id="PTHR10628:SF30">
    <property type="entry name" value="EXO-ALPHA-SIALIDASE"/>
    <property type="match status" value="1"/>
</dbReference>
<sequence>MRVFKLFLCTAFLVIFTGIAFGQREVVVDYGVGEDVRFAGGEWEREGSALVGGGVGKFLYSGWQIGEGNFRVAVRMRLARLDGTAASFVMDGSHFGFDSRTGTLFVEGPLFGGTAEMLEETEEYLQAGESFDLEVVRRNGQTRFLIDGREVYRKDGWDGAVKQVGVRPWRNEMAVEKFVVSGNLREAPEPVGPIGEAIFVSGEGGYDTYRIPALAVTKGGVVLAFCEGRKDSSGDSGDIDLLVKRSEDNGRTWGEAKVVWDDGENTCGNPCAVVDRETGTVWLLSTWNLGEDHEGEIINGTSEDTRRVFVMSSKDEGRTWSEPAEITEDVKEDSWSWYATGPGSGIQIEYLYSNHKGRLVVPCDHIEKGTKRYYSHVIYSDDHGQTWELGGRTPEDMVNECEVVELENGRLMLNMRNYDRSKKYRQVAFSDDGGRSWRGQQFDDELIEPICQAAIERYDGDGNRSESVILFSNPASRSRRVNMTVRASYDWGETWNRKRVLHSGPSAYSDLAVLGNGDIACFYEAGEGGAYESIVFASFELSSLR</sequence>
<keyword evidence="5" id="KW-0326">Glycosidase</keyword>
<dbReference type="STRING" id="1936003.STSP2_00340"/>
<dbReference type="Gene3D" id="2.120.10.10">
    <property type="match status" value="1"/>
</dbReference>
<comment type="similarity">
    <text evidence="2">Belongs to the glycosyl hydrolase 33 family.</text>
</comment>
<proteinExistence type="inferred from homology"/>
<dbReference type="GO" id="GO:0009313">
    <property type="term" value="P:oligosaccharide catabolic process"/>
    <property type="evidence" value="ECO:0007669"/>
    <property type="project" value="TreeGrafter"/>
</dbReference>
<dbReference type="InterPro" id="IPR026856">
    <property type="entry name" value="Sialidase_fam"/>
</dbReference>
<organism evidence="5 6">
    <name type="scientific">Anaerohalosphaera lusitana</name>
    <dbReference type="NCBI Taxonomy" id="1936003"/>
    <lineage>
        <taxon>Bacteria</taxon>
        <taxon>Pseudomonadati</taxon>
        <taxon>Planctomycetota</taxon>
        <taxon>Phycisphaerae</taxon>
        <taxon>Sedimentisphaerales</taxon>
        <taxon>Anaerohalosphaeraceae</taxon>
        <taxon>Anaerohalosphaera</taxon>
    </lineage>
</organism>
<dbReference type="AlphaFoldDB" id="A0A1U9NHE9"/>
<dbReference type="CDD" id="cd15482">
    <property type="entry name" value="Sialidase_non-viral"/>
    <property type="match status" value="1"/>
</dbReference>
<feature type="domain" description="Sialidase" evidence="4">
    <location>
        <begin position="233"/>
        <end position="520"/>
    </location>
</feature>
<dbReference type="InterPro" id="IPR011040">
    <property type="entry name" value="Sialidase"/>
</dbReference>
<name>A0A1U9NHE9_9BACT</name>
<dbReference type="EC" id="3.2.1.18" evidence="3"/>
<dbReference type="GO" id="GO:0006689">
    <property type="term" value="P:ganglioside catabolic process"/>
    <property type="evidence" value="ECO:0007669"/>
    <property type="project" value="TreeGrafter"/>
</dbReference>
<evidence type="ECO:0000256" key="2">
    <source>
        <dbReference type="ARBA" id="ARBA00009348"/>
    </source>
</evidence>
<evidence type="ECO:0000313" key="5">
    <source>
        <dbReference type="EMBL" id="AQT67197.1"/>
    </source>
</evidence>
<gene>
    <name evidence="5" type="primary">nedA_1</name>
    <name evidence="5" type="ORF">STSP2_00340</name>
</gene>
<reference evidence="6" key="1">
    <citation type="submission" date="2017-02" db="EMBL/GenBank/DDBJ databases">
        <title>Comparative genomics and description of representatives of a novel lineage of planctomycetes thriving in anoxic sediments.</title>
        <authorList>
            <person name="Spring S."/>
            <person name="Bunk B."/>
            <person name="Sproer C."/>
        </authorList>
    </citation>
    <scope>NUCLEOTIDE SEQUENCE [LARGE SCALE GENOMIC DNA]</scope>
    <source>
        <strain evidence="6">ST-NAGAB-D1</strain>
    </source>
</reference>
<dbReference type="Pfam" id="PF13088">
    <property type="entry name" value="BNR_2"/>
    <property type="match status" value="1"/>
</dbReference>
<dbReference type="OrthoDB" id="7294637at2"/>
<keyword evidence="5" id="KW-0378">Hydrolase</keyword>
<accession>A0A1U9NHE9</accession>
<evidence type="ECO:0000259" key="4">
    <source>
        <dbReference type="Pfam" id="PF13088"/>
    </source>
</evidence>